<feature type="domain" description="PASTA" evidence="8">
    <location>
        <begin position="384"/>
        <end position="446"/>
    </location>
</feature>
<sequence>MTLLGGRYTVGEMIGTGGMADVYVAQDERLARKVAVKILRSDLAKDPSFVSRFRKEAFAAAGLNHPGIVAVYDSGEDPAPYIVMELISGHTLRELIHQGERIPLDRALEIGEGILAALEYSHERGIVHRDIKPANIMITQMGDVKVMDFGIARAMDDYGATLTSTWNVVGTAQYLSPEQAMGETADARSDIYSTGCLLFEVLTGRPPFTGDTPVSIAYQHVSGELPKPSSIQPILAGDIDVLLSVALAKKPQDRYQSAGLMLDDLHRVRTGQSVTTKIARTKISPRRTLTSVIALVLTLAVATGGVFLSRPDSVVSVDGIPNVVGLTQIAAQALLTDYTVTIARAPDSRIPKDRVASQFPLATTRAKKGSGVILTISDGPGNTTVPTDLIGLSLIDARSSLAAVGLVIASTQAVPSDRPQGTVLKVSPEPGSTISAGSGVVLQIASGEVEVPLLIGVDAIQAKTLLVQAGFLVREVQAYDSSQPLGVVIRQAPDGGSTQTIGQSVTITINTAP</sequence>
<evidence type="ECO:0000256" key="4">
    <source>
        <dbReference type="ARBA" id="ARBA00022741"/>
    </source>
</evidence>
<dbReference type="PROSITE" id="PS51178">
    <property type="entry name" value="PASTA"/>
    <property type="match status" value="3"/>
</dbReference>
<dbReference type="InterPro" id="IPR005543">
    <property type="entry name" value="PASTA_dom"/>
</dbReference>
<dbReference type="SUPFAM" id="SSF56112">
    <property type="entry name" value="Protein kinase-like (PK-like)"/>
    <property type="match status" value="1"/>
</dbReference>
<feature type="domain" description="PASTA" evidence="8">
    <location>
        <begin position="314"/>
        <end position="378"/>
    </location>
</feature>
<dbReference type="PANTHER" id="PTHR43289">
    <property type="entry name" value="MITOGEN-ACTIVATED PROTEIN KINASE KINASE KINASE 20-RELATED"/>
    <property type="match status" value="1"/>
</dbReference>
<dbReference type="Pfam" id="PF03793">
    <property type="entry name" value="PASTA"/>
    <property type="match status" value="3"/>
</dbReference>
<dbReference type="PROSITE" id="PS50011">
    <property type="entry name" value="PROTEIN_KINASE_DOM"/>
    <property type="match status" value="1"/>
</dbReference>
<dbReference type="AlphaFoldDB" id="A0A6J6AL20"/>
<dbReference type="Pfam" id="PF00069">
    <property type="entry name" value="Pkinase"/>
    <property type="match status" value="1"/>
</dbReference>
<feature type="domain" description="PASTA" evidence="8">
    <location>
        <begin position="447"/>
        <end position="511"/>
    </location>
</feature>
<dbReference type="PANTHER" id="PTHR43289:SF6">
    <property type="entry name" value="SERINE_THREONINE-PROTEIN KINASE NEKL-3"/>
    <property type="match status" value="1"/>
</dbReference>
<evidence type="ECO:0000256" key="1">
    <source>
        <dbReference type="ARBA" id="ARBA00022527"/>
    </source>
</evidence>
<protein>
    <submittedName>
        <fullName evidence="9">Unannotated protein</fullName>
    </submittedName>
</protein>
<dbReference type="Gene3D" id="1.10.510.10">
    <property type="entry name" value="Transferase(Phosphotransferase) domain 1"/>
    <property type="match status" value="1"/>
</dbReference>
<dbReference type="Gene3D" id="3.30.10.20">
    <property type="match status" value="3"/>
</dbReference>
<feature type="domain" description="Protein kinase" evidence="7">
    <location>
        <begin position="8"/>
        <end position="269"/>
    </location>
</feature>
<dbReference type="FunFam" id="1.10.510.10:FF:000021">
    <property type="entry name" value="Serine/threonine protein kinase"/>
    <property type="match status" value="1"/>
</dbReference>
<dbReference type="EMBL" id="CAEZVH010000044">
    <property type="protein sequence ID" value="CAB4624822.1"/>
    <property type="molecule type" value="Genomic_DNA"/>
</dbReference>
<dbReference type="PROSITE" id="PS00107">
    <property type="entry name" value="PROTEIN_KINASE_ATP"/>
    <property type="match status" value="1"/>
</dbReference>
<dbReference type="GO" id="GO:0005524">
    <property type="term" value="F:ATP binding"/>
    <property type="evidence" value="ECO:0007669"/>
    <property type="project" value="UniProtKB-KW"/>
</dbReference>
<dbReference type="SMART" id="SM00740">
    <property type="entry name" value="PASTA"/>
    <property type="match status" value="3"/>
</dbReference>
<keyword evidence="3" id="KW-0677">Repeat</keyword>
<evidence type="ECO:0000313" key="9">
    <source>
        <dbReference type="EMBL" id="CAB4371185.1"/>
    </source>
</evidence>
<evidence type="ECO:0000256" key="3">
    <source>
        <dbReference type="ARBA" id="ARBA00022737"/>
    </source>
</evidence>
<dbReference type="SMART" id="SM00220">
    <property type="entry name" value="S_TKc"/>
    <property type="match status" value="1"/>
</dbReference>
<dbReference type="EMBL" id="CAEUNI010000030">
    <property type="protein sequence ID" value="CAB4371185.1"/>
    <property type="molecule type" value="Genomic_DNA"/>
</dbReference>
<gene>
    <name evidence="10" type="ORF">UFOPK1951_00518</name>
    <name evidence="9" type="ORF">UFOPK4182_00413</name>
</gene>
<evidence type="ECO:0000313" key="10">
    <source>
        <dbReference type="EMBL" id="CAB4624822.1"/>
    </source>
</evidence>
<keyword evidence="2" id="KW-0808">Transferase</keyword>
<dbReference type="CDD" id="cd06577">
    <property type="entry name" value="PASTA_pknB"/>
    <property type="match status" value="3"/>
</dbReference>
<keyword evidence="1" id="KW-0723">Serine/threonine-protein kinase</keyword>
<evidence type="ECO:0000256" key="6">
    <source>
        <dbReference type="ARBA" id="ARBA00022840"/>
    </source>
</evidence>
<dbReference type="InterPro" id="IPR011009">
    <property type="entry name" value="Kinase-like_dom_sf"/>
</dbReference>
<keyword evidence="4" id="KW-0547">Nucleotide-binding</keyword>
<dbReference type="CDD" id="cd14014">
    <property type="entry name" value="STKc_PknB_like"/>
    <property type="match status" value="1"/>
</dbReference>
<evidence type="ECO:0000256" key="5">
    <source>
        <dbReference type="ARBA" id="ARBA00022777"/>
    </source>
</evidence>
<dbReference type="GO" id="GO:0004674">
    <property type="term" value="F:protein serine/threonine kinase activity"/>
    <property type="evidence" value="ECO:0007669"/>
    <property type="project" value="UniProtKB-KW"/>
</dbReference>
<accession>A0A6J6AL20</accession>
<evidence type="ECO:0000256" key="2">
    <source>
        <dbReference type="ARBA" id="ARBA00022679"/>
    </source>
</evidence>
<dbReference type="FunFam" id="3.30.200.20:FF:000035">
    <property type="entry name" value="Serine/threonine protein kinase Stk1"/>
    <property type="match status" value="1"/>
</dbReference>
<keyword evidence="6" id="KW-0067">ATP-binding</keyword>
<dbReference type="InterPro" id="IPR017441">
    <property type="entry name" value="Protein_kinase_ATP_BS"/>
</dbReference>
<dbReference type="InterPro" id="IPR000719">
    <property type="entry name" value="Prot_kinase_dom"/>
</dbReference>
<reference evidence="9" key="1">
    <citation type="submission" date="2020-05" db="EMBL/GenBank/DDBJ databases">
        <authorList>
            <person name="Chiriac C."/>
            <person name="Salcher M."/>
            <person name="Ghai R."/>
            <person name="Kavagutti S V."/>
        </authorList>
    </citation>
    <scope>NUCLEOTIDE SEQUENCE</scope>
</reference>
<name>A0A6J6AL20_9ZZZZ</name>
<organism evidence="9">
    <name type="scientific">freshwater metagenome</name>
    <dbReference type="NCBI Taxonomy" id="449393"/>
    <lineage>
        <taxon>unclassified sequences</taxon>
        <taxon>metagenomes</taxon>
        <taxon>ecological metagenomes</taxon>
    </lineage>
</organism>
<dbReference type="PROSITE" id="PS00108">
    <property type="entry name" value="PROTEIN_KINASE_ST"/>
    <property type="match status" value="1"/>
</dbReference>
<dbReference type="Gene3D" id="3.30.200.20">
    <property type="entry name" value="Phosphorylase Kinase, domain 1"/>
    <property type="match status" value="1"/>
</dbReference>
<keyword evidence="5" id="KW-0418">Kinase</keyword>
<proteinExistence type="predicted"/>
<evidence type="ECO:0000259" key="8">
    <source>
        <dbReference type="PROSITE" id="PS51178"/>
    </source>
</evidence>
<evidence type="ECO:0000259" key="7">
    <source>
        <dbReference type="PROSITE" id="PS50011"/>
    </source>
</evidence>
<dbReference type="InterPro" id="IPR008271">
    <property type="entry name" value="Ser/Thr_kinase_AS"/>
</dbReference>